<evidence type="ECO:0000313" key="11">
    <source>
        <dbReference type="EMBL" id="KAG2379241.1"/>
    </source>
</evidence>
<name>A0AA88KII1_NAELO</name>
<dbReference type="InterPro" id="IPR001163">
    <property type="entry name" value="Sm_dom_euk/arc"/>
</dbReference>
<comment type="caution">
    <text evidence="11">The sequence shown here is derived from an EMBL/GenBank/DDBJ whole genome shotgun (WGS) entry which is preliminary data.</text>
</comment>
<dbReference type="SMART" id="SM00651">
    <property type="entry name" value="Sm"/>
    <property type="match status" value="1"/>
</dbReference>
<dbReference type="GO" id="GO:0046540">
    <property type="term" value="C:U4/U6 x U5 tri-snRNP complex"/>
    <property type="evidence" value="ECO:0007669"/>
    <property type="project" value="UniProtKB-UniRule"/>
</dbReference>
<dbReference type="InterPro" id="IPR010920">
    <property type="entry name" value="LSM_dom_sf"/>
</dbReference>
<dbReference type="GO" id="GO:0005688">
    <property type="term" value="C:U6 snRNP"/>
    <property type="evidence" value="ECO:0007669"/>
    <property type="project" value="UniProtKB-UniRule"/>
</dbReference>
<dbReference type="AlphaFoldDB" id="A0AA88KII1"/>
<evidence type="ECO:0000256" key="4">
    <source>
        <dbReference type="ARBA" id="ARBA00022728"/>
    </source>
</evidence>
<evidence type="ECO:0000259" key="10">
    <source>
        <dbReference type="PROSITE" id="PS52002"/>
    </source>
</evidence>
<dbReference type="PANTHER" id="PTHR15588:SF9">
    <property type="entry name" value="U6 SNRNA-ASSOCIATED SM-LIKE PROTEIN LSM8"/>
    <property type="match status" value="1"/>
</dbReference>
<evidence type="ECO:0000256" key="5">
    <source>
        <dbReference type="ARBA" id="ARBA00022884"/>
    </source>
</evidence>
<reference evidence="11 12" key="1">
    <citation type="journal article" date="2018" name="BMC Genomics">
        <title>The genome of Naegleria lovaniensis, the basis for a comparative approach to unravel pathogenicity factors of the human pathogenic amoeba N. fowleri.</title>
        <authorList>
            <person name="Liechti N."/>
            <person name="Schurch N."/>
            <person name="Bruggmann R."/>
            <person name="Wittwer M."/>
        </authorList>
    </citation>
    <scope>NUCLEOTIDE SEQUENCE [LARGE SCALE GENOMIC DNA]</scope>
    <source>
        <strain evidence="11 12">ATCC 30569</strain>
    </source>
</reference>
<keyword evidence="8 9" id="KW-0687">Ribonucleoprotein</keyword>
<evidence type="ECO:0000256" key="6">
    <source>
        <dbReference type="ARBA" id="ARBA00023187"/>
    </source>
</evidence>
<dbReference type="GO" id="GO:0000398">
    <property type="term" value="P:mRNA splicing, via spliceosome"/>
    <property type="evidence" value="ECO:0007669"/>
    <property type="project" value="UniProtKB-UniRule"/>
</dbReference>
<evidence type="ECO:0000256" key="9">
    <source>
        <dbReference type="RuleBase" id="RU365048"/>
    </source>
</evidence>
<keyword evidence="7 9" id="KW-0539">Nucleus</keyword>
<dbReference type="GO" id="GO:0071011">
    <property type="term" value="C:precatalytic spliceosome"/>
    <property type="evidence" value="ECO:0007669"/>
    <property type="project" value="TreeGrafter"/>
</dbReference>
<dbReference type="InterPro" id="IPR047575">
    <property type="entry name" value="Sm"/>
</dbReference>
<comment type="similarity">
    <text evidence="2 9">Belongs to the snRNP Sm proteins family.</text>
</comment>
<dbReference type="InterPro" id="IPR044642">
    <property type="entry name" value="PTHR15588"/>
</dbReference>
<dbReference type="EMBL" id="PYSW02000029">
    <property type="protein sequence ID" value="KAG2379241.1"/>
    <property type="molecule type" value="Genomic_DNA"/>
</dbReference>
<keyword evidence="5 9" id="KW-0694">RNA-binding</keyword>
<keyword evidence="12" id="KW-1185">Reference proteome</keyword>
<organism evidence="11 12">
    <name type="scientific">Naegleria lovaniensis</name>
    <name type="common">Amoeba</name>
    <dbReference type="NCBI Taxonomy" id="51637"/>
    <lineage>
        <taxon>Eukaryota</taxon>
        <taxon>Discoba</taxon>
        <taxon>Heterolobosea</taxon>
        <taxon>Tetramitia</taxon>
        <taxon>Eutetramitia</taxon>
        <taxon>Vahlkampfiidae</taxon>
        <taxon>Naegleria</taxon>
    </lineage>
</organism>
<comment type="subcellular location">
    <subcellularLocation>
        <location evidence="1 9">Nucleus</location>
    </subcellularLocation>
</comment>
<dbReference type="SUPFAM" id="SSF50182">
    <property type="entry name" value="Sm-like ribonucleoproteins"/>
    <property type="match status" value="1"/>
</dbReference>
<evidence type="ECO:0000256" key="2">
    <source>
        <dbReference type="ARBA" id="ARBA00006850"/>
    </source>
</evidence>
<accession>A0AA88KII1</accession>
<dbReference type="GO" id="GO:0003729">
    <property type="term" value="F:mRNA binding"/>
    <property type="evidence" value="ECO:0007669"/>
    <property type="project" value="TreeGrafter"/>
</dbReference>
<evidence type="ECO:0000256" key="8">
    <source>
        <dbReference type="ARBA" id="ARBA00023274"/>
    </source>
</evidence>
<evidence type="ECO:0000256" key="3">
    <source>
        <dbReference type="ARBA" id="ARBA00022664"/>
    </source>
</evidence>
<evidence type="ECO:0000256" key="1">
    <source>
        <dbReference type="ARBA" id="ARBA00004123"/>
    </source>
</evidence>
<feature type="domain" description="Sm" evidence="10">
    <location>
        <begin position="1"/>
        <end position="75"/>
    </location>
</feature>
<dbReference type="InterPro" id="IPR034103">
    <property type="entry name" value="Lsm8"/>
</dbReference>
<keyword evidence="4 9" id="KW-0747">Spliceosome</keyword>
<evidence type="ECO:0000256" key="7">
    <source>
        <dbReference type="ARBA" id="ARBA00023242"/>
    </source>
</evidence>
<comment type="subunit">
    <text evidence="9">LSm subunits form a heteromer with a doughnut shape.</text>
</comment>
<protein>
    <recommendedName>
        <fullName evidence="9">U6 snRNA-associated Sm-like protein LSm8</fullName>
    </recommendedName>
</protein>
<keyword evidence="3 9" id="KW-0507">mRNA processing</keyword>
<dbReference type="Proteomes" id="UP000816034">
    <property type="component" value="Unassembled WGS sequence"/>
</dbReference>
<keyword evidence="6 9" id="KW-0508">mRNA splicing</keyword>
<dbReference type="Pfam" id="PF01423">
    <property type="entry name" value="LSM"/>
    <property type="match status" value="1"/>
</dbReference>
<evidence type="ECO:0000313" key="12">
    <source>
        <dbReference type="Proteomes" id="UP000816034"/>
    </source>
</evidence>
<sequence>MDQLAKYLNNTVAVVTVDGRYIMGVLEGSDQHTNLIIRDCTENKYDPEQGVVQERLGLQILRGNNVVFIGEIDDFLFVNMKINRRSQYPSKNVPSNSILTQNSNGQYISKEHPTNEMCSMVPNTLFQ</sequence>
<dbReference type="PROSITE" id="PS52002">
    <property type="entry name" value="SM"/>
    <property type="match status" value="1"/>
</dbReference>
<dbReference type="Gene3D" id="2.30.30.100">
    <property type="match status" value="1"/>
</dbReference>
<comment type="function">
    <text evidence="9">Plays role in pre-mRNA splicing as component of the U4/U6-U5 tri-snRNP complex that is involved in spliceosome assembly, and as component of the precatalytic spliceosome (spliceosome B complex). The heptameric LSM2-8 complex binds specifically to the 3'-terminal U-tract of U6 snRNA.</text>
</comment>
<proteinExistence type="inferred from homology"/>
<dbReference type="CDD" id="cd01727">
    <property type="entry name" value="LSm8"/>
    <property type="match status" value="1"/>
</dbReference>
<dbReference type="PANTHER" id="PTHR15588">
    <property type="entry name" value="LSM1"/>
    <property type="match status" value="1"/>
</dbReference>
<gene>
    <name evidence="9" type="primary">LSM8</name>
    <name evidence="11" type="ORF">C9374_007380</name>
</gene>